<dbReference type="CDD" id="cd07377">
    <property type="entry name" value="WHTH_GntR"/>
    <property type="match status" value="1"/>
</dbReference>
<keyword evidence="7" id="KW-1185">Reference proteome</keyword>
<dbReference type="Proteomes" id="UP000036449">
    <property type="component" value="Unassembled WGS sequence"/>
</dbReference>
<gene>
    <name evidence="6" type="ORF">VQ03_17500</name>
</gene>
<sequence length="248" mass="26820">MDAIRTSPRKAQNRMPSRDTERPPTASAVIRQELRARIASLEMCPGDPINEKELARQYGVSRTPVHEAVLKLAEEGLVAIFPQSGTFVALIPYADLPEAIIIRRSLEETSARLAAERGGAAGLAAIDRAMAVLAATCEGDPEAFHQADEAFHAGVAQAAGYPGIWRQVQQVKVQVDRFRRLTLPQAGRFTRVVDEHGAVRDAIASRDPEEAARRMGAHVGGLLADLGDIADLNPDYFDGIGPAIRSQL</sequence>
<dbReference type="SUPFAM" id="SSF46785">
    <property type="entry name" value="Winged helix' DNA-binding domain"/>
    <property type="match status" value="1"/>
</dbReference>
<dbReference type="InterPro" id="IPR008920">
    <property type="entry name" value="TF_FadR/GntR_C"/>
</dbReference>
<dbReference type="EMBL" id="LABZ01000123">
    <property type="protein sequence ID" value="KMO38364.1"/>
    <property type="molecule type" value="Genomic_DNA"/>
</dbReference>
<reference evidence="6 7" key="1">
    <citation type="submission" date="2015-03" db="EMBL/GenBank/DDBJ databases">
        <title>Genome sequencing of Methylobacterium tarhaniae DSM 25844.</title>
        <authorList>
            <person name="Chaudhry V."/>
            <person name="Patil P.B."/>
        </authorList>
    </citation>
    <scope>NUCLEOTIDE SEQUENCE [LARGE SCALE GENOMIC DNA]</scope>
    <source>
        <strain evidence="6 7">DSM 25844</strain>
    </source>
</reference>
<dbReference type="Pfam" id="PF07729">
    <property type="entry name" value="FCD"/>
    <property type="match status" value="1"/>
</dbReference>
<dbReference type="SUPFAM" id="SSF48008">
    <property type="entry name" value="GntR ligand-binding domain-like"/>
    <property type="match status" value="1"/>
</dbReference>
<evidence type="ECO:0000256" key="2">
    <source>
        <dbReference type="ARBA" id="ARBA00023125"/>
    </source>
</evidence>
<protein>
    <submittedName>
        <fullName evidence="6">GntR family transcriptional regulator</fullName>
    </submittedName>
</protein>
<name>A0A0J6SXA1_9HYPH</name>
<dbReference type="Gene3D" id="1.20.120.530">
    <property type="entry name" value="GntR ligand-binding domain-like"/>
    <property type="match status" value="1"/>
</dbReference>
<comment type="caution">
    <text evidence="6">The sequence shown here is derived from an EMBL/GenBank/DDBJ whole genome shotgun (WGS) entry which is preliminary data.</text>
</comment>
<dbReference type="Gene3D" id="1.10.10.10">
    <property type="entry name" value="Winged helix-like DNA-binding domain superfamily/Winged helix DNA-binding domain"/>
    <property type="match status" value="1"/>
</dbReference>
<dbReference type="PANTHER" id="PTHR43537">
    <property type="entry name" value="TRANSCRIPTIONAL REGULATOR, GNTR FAMILY"/>
    <property type="match status" value="1"/>
</dbReference>
<proteinExistence type="predicted"/>
<dbReference type="InterPro" id="IPR036388">
    <property type="entry name" value="WH-like_DNA-bd_sf"/>
</dbReference>
<organism evidence="6 7">
    <name type="scientific">Methylobacterium tarhaniae</name>
    <dbReference type="NCBI Taxonomy" id="1187852"/>
    <lineage>
        <taxon>Bacteria</taxon>
        <taxon>Pseudomonadati</taxon>
        <taxon>Pseudomonadota</taxon>
        <taxon>Alphaproteobacteria</taxon>
        <taxon>Hyphomicrobiales</taxon>
        <taxon>Methylobacteriaceae</taxon>
        <taxon>Methylobacterium</taxon>
    </lineage>
</organism>
<dbReference type="OrthoDB" id="9788098at2"/>
<dbReference type="PATRIC" id="fig|1187852.3.peg.781"/>
<dbReference type="InterPro" id="IPR036390">
    <property type="entry name" value="WH_DNA-bd_sf"/>
</dbReference>
<evidence type="ECO:0000256" key="3">
    <source>
        <dbReference type="ARBA" id="ARBA00023163"/>
    </source>
</evidence>
<evidence type="ECO:0000259" key="5">
    <source>
        <dbReference type="PROSITE" id="PS50949"/>
    </source>
</evidence>
<dbReference type="SMART" id="SM00345">
    <property type="entry name" value="HTH_GNTR"/>
    <property type="match status" value="1"/>
</dbReference>
<dbReference type="InterPro" id="IPR000524">
    <property type="entry name" value="Tscrpt_reg_HTH_GntR"/>
</dbReference>
<accession>A0A0J6SXA1</accession>
<keyword evidence="3" id="KW-0804">Transcription</keyword>
<evidence type="ECO:0000313" key="7">
    <source>
        <dbReference type="Proteomes" id="UP000036449"/>
    </source>
</evidence>
<dbReference type="GO" id="GO:0003677">
    <property type="term" value="F:DNA binding"/>
    <property type="evidence" value="ECO:0007669"/>
    <property type="project" value="UniProtKB-KW"/>
</dbReference>
<dbReference type="Pfam" id="PF00392">
    <property type="entry name" value="GntR"/>
    <property type="match status" value="1"/>
</dbReference>
<dbReference type="PANTHER" id="PTHR43537:SF45">
    <property type="entry name" value="GNTR FAMILY REGULATORY PROTEIN"/>
    <property type="match status" value="1"/>
</dbReference>
<feature type="domain" description="HTH gntR-type" evidence="5">
    <location>
        <begin position="24"/>
        <end position="91"/>
    </location>
</feature>
<dbReference type="AlphaFoldDB" id="A0A0J6SXA1"/>
<feature type="region of interest" description="Disordered" evidence="4">
    <location>
        <begin position="1"/>
        <end position="26"/>
    </location>
</feature>
<dbReference type="PRINTS" id="PR00035">
    <property type="entry name" value="HTHGNTR"/>
</dbReference>
<keyword evidence="1" id="KW-0805">Transcription regulation</keyword>
<dbReference type="InterPro" id="IPR011711">
    <property type="entry name" value="GntR_C"/>
</dbReference>
<keyword evidence="2" id="KW-0238">DNA-binding</keyword>
<evidence type="ECO:0000256" key="4">
    <source>
        <dbReference type="SAM" id="MobiDB-lite"/>
    </source>
</evidence>
<dbReference type="SMART" id="SM00895">
    <property type="entry name" value="FCD"/>
    <property type="match status" value="1"/>
</dbReference>
<dbReference type="PROSITE" id="PS50949">
    <property type="entry name" value="HTH_GNTR"/>
    <property type="match status" value="1"/>
</dbReference>
<evidence type="ECO:0000256" key="1">
    <source>
        <dbReference type="ARBA" id="ARBA00023015"/>
    </source>
</evidence>
<dbReference type="GO" id="GO:0003700">
    <property type="term" value="F:DNA-binding transcription factor activity"/>
    <property type="evidence" value="ECO:0007669"/>
    <property type="project" value="InterPro"/>
</dbReference>
<evidence type="ECO:0000313" key="6">
    <source>
        <dbReference type="EMBL" id="KMO38364.1"/>
    </source>
</evidence>